<comment type="caution">
    <text evidence="2">The sequence shown here is derived from an EMBL/GenBank/DDBJ whole genome shotgun (WGS) entry which is preliminary data.</text>
</comment>
<feature type="transmembrane region" description="Helical" evidence="1">
    <location>
        <begin position="151"/>
        <end position="172"/>
    </location>
</feature>
<gene>
    <name evidence="2" type="ORF">FLL46_10450</name>
</gene>
<evidence type="ECO:0000313" key="3">
    <source>
        <dbReference type="Proteomes" id="UP000315439"/>
    </source>
</evidence>
<keyword evidence="1" id="KW-0812">Transmembrane</keyword>
<dbReference type="AlphaFoldDB" id="A0A545UES3"/>
<feature type="transmembrane region" description="Helical" evidence="1">
    <location>
        <begin position="67"/>
        <end position="90"/>
    </location>
</feature>
<accession>A0A545UES3</accession>
<name>A0A545UES3_9GAMM</name>
<dbReference type="PANTHER" id="PTHR33927:SF5">
    <property type="entry name" value="ENZYME, PUTATIVE (AFU_ORTHOLOGUE AFUA_8G01222)-RELATED"/>
    <property type="match status" value="1"/>
</dbReference>
<protein>
    <submittedName>
        <fullName evidence="2">Uncharacterized protein</fullName>
    </submittedName>
</protein>
<organism evidence="2 3">
    <name type="scientific">Aliikangiella coralliicola</name>
    <dbReference type="NCBI Taxonomy" id="2592383"/>
    <lineage>
        <taxon>Bacteria</taxon>
        <taxon>Pseudomonadati</taxon>
        <taxon>Pseudomonadota</taxon>
        <taxon>Gammaproteobacteria</taxon>
        <taxon>Oceanospirillales</taxon>
        <taxon>Pleioneaceae</taxon>
        <taxon>Aliikangiella</taxon>
    </lineage>
</organism>
<keyword evidence="1" id="KW-0472">Membrane</keyword>
<feature type="transmembrane region" description="Helical" evidence="1">
    <location>
        <begin position="28"/>
        <end position="47"/>
    </location>
</feature>
<dbReference type="PANTHER" id="PTHR33927">
    <property type="entry name" value="TRANSMEMBRANE PROTEIN"/>
    <property type="match status" value="1"/>
</dbReference>
<keyword evidence="1" id="KW-1133">Transmembrane helix</keyword>
<proteinExistence type="predicted"/>
<reference evidence="2 3" key="1">
    <citation type="submission" date="2019-07" db="EMBL/GenBank/DDBJ databases">
        <title>Draft genome for Aliikangiella sp. M105.</title>
        <authorList>
            <person name="Wang G."/>
        </authorList>
    </citation>
    <scope>NUCLEOTIDE SEQUENCE [LARGE SCALE GENOMIC DNA]</scope>
    <source>
        <strain evidence="2 3">M105</strain>
    </source>
</reference>
<feature type="transmembrane region" description="Helical" evidence="1">
    <location>
        <begin position="111"/>
        <end position="131"/>
    </location>
</feature>
<dbReference type="OrthoDB" id="1154639at2"/>
<feature type="transmembrane region" description="Helical" evidence="1">
    <location>
        <begin position="184"/>
        <end position="201"/>
    </location>
</feature>
<dbReference type="SUPFAM" id="SSF52343">
    <property type="entry name" value="Ferredoxin reductase-like, C-terminal NADP-linked domain"/>
    <property type="match status" value="1"/>
</dbReference>
<dbReference type="EMBL" id="VIKS01000006">
    <property type="protein sequence ID" value="TQV87958.1"/>
    <property type="molecule type" value="Genomic_DNA"/>
</dbReference>
<feature type="transmembrane region" description="Helical" evidence="1">
    <location>
        <begin position="213"/>
        <end position="235"/>
    </location>
</feature>
<evidence type="ECO:0000313" key="2">
    <source>
        <dbReference type="EMBL" id="TQV87958.1"/>
    </source>
</evidence>
<dbReference type="Proteomes" id="UP000315439">
    <property type="component" value="Unassembled WGS sequence"/>
</dbReference>
<dbReference type="InterPro" id="IPR052979">
    <property type="entry name" value="Adenylate-forming_domain"/>
</dbReference>
<keyword evidence="3" id="KW-1185">Reference proteome</keyword>
<dbReference type="InterPro" id="IPR039261">
    <property type="entry name" value="FNR_nucleotide-bd"/>
</dbReference>
<sequence>MSSLVQLDLPPQQSLLRRISKHPVLMHYHRLFVLIAVINLVVLGHALGSGNWWSSGGIALDKLSNMILINFSIAILVRQQYFINLLFYLATSVPTSWPLSIRRVLGKVYHFGGLHSGSATAATVWFGIYVGSLFYHQANGLPGVSSGLLSVTYALFGILVFMILMALPPIRARFHNQFEMSHRFGGWTALVLFWAQSILFVDANRGEMTLGNALLSSAVFWMLIILTTSILLPWLRLRKVPVEIIKPSSHAALVRFNHGETPFAGSSTAVSRSPLMEWHSFANVPTPGEDGFRLTISRAGDWTGKFIDDLPSHVWVKGITTAGVGNVDQLFKRVIWVATGSGIGPCLPHLLSQQVPSLLIWATRNPRKTYGDELVDEILAVQPDALIWDTDAKGKPDMVKLAYQAHKAFDAEAVICISNKKLTWQVVYGMESRGIPAYGAIWDS</sequence>
<evidence type="ECO:0000256" key="1">
    <source>
        <dbReference type="SAM" id="Phobius"/>
    </source>
</evidence>